<sequence length="230" mass="24695">MKPAIDYICMVKAGKAETQLVQNLEIVKLFPIPVVEDGNVVFRQAGFPTAGAHLLKDITAEELEPLWKDLKPEVFGKYHDPFRFVIDLSSAPVVGTPSPAGSNTSSPAASPRPGSPTSASKTATTFERDKRGGSTSSTSFEDAPPKSEHQAAADDIPSTSAPAVTTTTHYISRQGDEFKATIISFQDGGPVQQGPMKLKKYYSDYAHGQLASPTHIVFTNGVPPDFFQRG</sequence>
<evidence type="ECO:0000313" key="2">
    <source>
        <dbReference type="EMBL" id="GAQ84881.1"/>
    </source>
</evidence>
<evidence type="ECO:0000313" key="3">
    <source>
        <dbReference type="Proteomes" id="UP000054558"/>
    </source>
</evidence>
<reference evidence="2 3" key="1">
    <citation type="journal article" date="2014" name="Nat. Commun.">
        <title>Klebsormidium flaccidum genome reveals primary factors for plant terrestrial adaptation.</title>
        <authorList>
            <person name="Hori K."/>
            <person name="Maruyama F."/>
            <person name="Fujisawa T."/>
            <person name="Togashi T."/>
            <person name="Yamamoto N."/>
            <person name="Seo M."/>
            <person name="Sato S."/>
            <person name="Yamada T."/>
            <person name="Mori H."/>
            <person name="Tajima N."/>
            <person name="Moriyama T."/>
            <person name="Ikeuchi M."/>
            <person name="Watanabe M."/>
            <person name="Wada H."/>
            <person name="Kobayashi K."/>
            <person name="Saito M."/>
            <person name="Masuda T."/>
            <person name="Sasaki-Sekimoto Y."/>
            <person name="Mashiguchi K."/>
            <person name="Awai K."/>
            <person name="Shimojima M."/>
            <person name="Masuda S."/>
            <person name="Iwai M."/>
            <person name="Nobusawa T."/>
            <person name="Narise T."/>
            <person name="Kondo S."/>
            <person name="Saito H."/>
            <person name="Sato R."/>
            <person name="Murakawa M."/>
            <person name="Ihara Y."/>
            <person name="Oshima-Yamada Y."/>
            <person name="Ohtaka K."/>
            <person name="Satoh M."/>
            <person name="Sonobe K."/>
            <person name="Ishii M."/>
            <person name="Ohtani R."/>
            <person name="Kanamori-Sato M."/>
            <person name="Honoki R."/>
            <person name="Miyazaki D."/>
            <person name="Mochizuki H."/>
            <person name="Umetsu J."/>
            <person name="Higashi K."/>
            <person name="Shibata D."/>
            <person name="Kamiya Y."/>
            <person name="Sato N."/>
            <person name="Nakamura Y."/>
            <person name="Tabata S."/>
            <person name="Ida S."/>
            <person name="Kurokawa K."/>
            <person name="Ohta H."/>
        </authorList>
    </citation>
    <scope>NUCLEOTIDE SEQUENCE [LARGE SCALE GENOMIC DNA]</scope>
    <source>
        <strain evidence="2 3">NIES-2285</strain>
    </source>
</reference>
<name>A0A1Y1I6W4_KLENI</name>
<dbReference type="Proteomes" id="UP000054558">
    <property type="component" value="Unassembled WGS sequence"/>
</dbReference>
<protein>
    <submittedName>
        <fullName evidence="2">Uncharacterized protein</fullName>
    </submittedName>
</protein>
<evidence type="ECO:0000256" key="1">
    <source>
        <dbReference type="SAM" id="MobiDB-lite"/>
    </source>
</evidence>
<feature type="region of interest" description="Disordered" evidence="1">
    <location>
        <begin position="96"/>
        <end position="163"/>
    </location>
</feature>
<feature type="compositionally biased region" description="Basic and acidic residues" evidence="1">
    <location>
        <begin position="143"/>
        <end position="152"/>
    </location>
</feature>
<gene>
    <name evidence="2" type="ORF">KFL_002100110</name>
</gene>
<feature type="compositionally biased region" description="Low complexity" evidence="1">
    <location>
        <begin position="105"/>
        <end position="120"/>
    </location>
</feature>
<proteinExistence type="predicted"/>
<dbReference type="AlphaFoldDB" id="A0A1Y1I6W4"/>
<accession>A0A1Y1I6W4</accession>
<keyword evidence="3" id="KW-1185">Reference proteome</keyword>
<organism evidence="2 3">
    <name type="scientific">Klebsormidium nitens</name>
    <name type="common">Green alga</name>
    <name type="synonym">Ulothrix nitens</name>
    <dbReference type="NCBI Taxonomy" id="105231"/>
    <lineage>
        <taxon>Eukaryota</taxon>
        <taxon>Viridiplantae</taxon>
        <taxon>Streptophyta</taxon>
        <taxon>Klebsormidiophyceae</taxon>
        <taxon>Klebsormidiales</taxon>
        <taxon>Klebsormidiaceae</taxon>
        <taxon>Klebsormidium</taxon>
    </lineage>
</organism>
<dbReference type="EMBL" id="DF237159">
    <property type="protein sequence ID" value="GAQ84881.1"/>
    <property type="molecule type" value="Genomic_DNA"/>
</dbReference>